<keyword evidence="7 8" id="KW-0472">Membrane</keyword>
<reference evidence="9" key="1">
    <citation type="submission" date="2022-01" db="EMBL/GenBank/DDBJ databases">
        <authorList>
            <person name="Criscuolo A."/>
        </authorList>
    </citation>
    <scope>NUCLEOTIDE SEQUENCE</scope>
    <source>
        <strain evidence="9">CIP111891</strain>
    </source>
</reference>
<sequence>MGKSIIGIRQFTILVTLFTVGSSILITPSGLAAEAKQNAWIAAILSVCIGLLTIFLYQALVRQFPNQTLVQMCETVFGIWIGKIVSLLYFCFFFLLAALVLRNIGDFVVTQVLPDTPLQFILMIFLAAVIMASRHGIETIARAGEIFFPWVMIFFFAMVIFLAPQFRLNQLQPYFGEGIIPVIRASLPFTGTPFMELIVLLMVIPFVTCAKKANKAFFVGTVIAGIVLIMITLISILVLGAGITARNLYPSYSLAKMISVGRFLERLEVIMAGIWFITIFFKLTICFYASVLSFAQVIKMEEIRPLFFPFGMILIVLSIVSYPNESYFLNFVSKIWFPYACTFGLLLPICMIGLSLIRKKEKYIR</sequence>
<evidence type="ECO:0000313" key="10">
    <source>
        <dbReference type="Proteomes" id="UP000838821"/>
    </source>
</evidence>
<feature type="transmembrane region" description="Helical" evidence="8">
    <location>
        <begin position="216"/>
        <end position="249"/>
    </location>
</feature>
<evidence type="ECO:0000313" key="9">
    <source>
        <dbReference type="EMBL" id="CAH1213207.1"/>
    </source>
</evidence>
<keyword evidence="5 8" id="KW-0812">Transmembrane</keyword>
<keyword evidence="6 8" id="KW-1133">Transmembrane helix</keyword>
<evidence type="ECO:0000256" key="1">
    <source>
        <dbReference type="ARBA" id="ARBA00004141"/>
    </source>
</evidence>
<feature type="transmembrane region" description="Helical" evidence="8">
    <location>
        <begin position="146"/>
        <end position="166"/>
    </location>
</feature>
<feature type="transmembrane region" description="Helical" evidence="8">
    <location>
        <begin position="186"/>
        <end position="209"/>
    </location>
</feature>
<dbReference type="RefSeq" id="WP_236289795.1">
    <property type="nucleotide sequence ID" value="NZ_CAKMMW010000012.1"/>
</dbReference>
<organism evidence="9 10">
    <name type="scientific">Paenibacillus allorhizoplanae</name>
    <dbReference type="NCBI Taxonomy" id="2905648"/>
    <lineage>
        <taxon>Bacteria</taxon>
        <taxon>Bacillati</taxon>
        <taxon>Bacillota</taxon>
        <taxon>Bacilli</taxon>
        <taxon>Bacillales</taxon>
        <taxon>Paenibacillaceae</taxon>
        <taxon>Paenibacillus</taxon>
    </lineage>
</organism>
<feature type="transmembrane region" description="Helical" evidence="8">
    <location>
        <begin position="335"/>
        <end position="357"/>
    </location>
</feature>
<dbReference type="NCBIfam" id="TIGR00912">
    <property type="entry name" value="2A0309"/>
    <property type="match status" value="1"/>
</dbReference>
<dbReference type="PANTHER" id="PTHR34975:SF2">
    <property type="entry name" value="SPORE GERMINATION PROTEIN A2"/>
    <property type="match status" value="1"/>
</dbReference>
<comment type="similarity">
    <text evidence="2">Belongs to the amino acid-polyamine-organocation (APC) superfamily. Spore germination protein (SGP) (TC 2.A.3.9) family.</text>
</comment>
<dbReference type="Proteomes" id="UP000838821">
    <property type="component" value="Unassembled WGS sequence"/>
</dbReference>
<gene>
    <name evidence="9" type="primary">yndE_11</name>
    <name evidence="9" type="ORF">PAECIP111891_03929</name>
</gene>
<accession>A0ABM9CIH8</accession>
<keyword evidence="4" id="KW-0309">Germination</keyword>
<feature type="transmembrane region" description="Helical" evidence="8">
    <location>
        <begin position="269"/>
        <end position="294"/>
    </location>
</feature>
<evidence type="ECO:0000256" key="8">
    <source>
        <dbReference type="SAM" id="Phobius"/>
    </source>
</evidence>
<name>A0ABM9CIH8_9BACL</name>
<dbReference type="EMBL" id="CAKMMW010000012">
    <property type="protein sequence ID" value="CAH1213207.1"/>
    <property type="molecule type" value="Genomic_DNA"/>
</dbReference>
<dbReference type="PANTHER" id="PTHR34975">
    <property type="entry name" value="SPORE GERMINATION PROTEIN A2"/>
    <property type="match status" value="1"/>
</dbReference>
<dbReference type="InterPro" id="IPR004761">
    <property type="entry name" value="Spore_GerAB"/>
</dbReference>
<evidence type="ECO:0000256" key="3">
    <source>
        <dbReference type="ARBA" id="ARBA00022448"/>
    </source>
</evidence>
<dbReference type="Pfam" id="PF03845">
    <property type="entry name" value="Spore_permease"/>
    <property type="match status" value="1"/>
</dbReference>
<keyword evidence="3" id="KW-0813">Transport</keyword>
<evidence type="ECO:0000256" key="2">
    <source>
        <dbReference type="ARBA" id="ARBA00007998"/>
    </source>
</evidence>
<feature type="transmembrane region" description="Helical" evidence="8">
    <location>
        <begin position="306"/>
        <end position="323"/>
    </location>
</feature>
<evidence type="ECO:0000256" key="4">
    <source>
        <dbReference type="ARBA" id="ARBA00022544"/>
    </source>
</evidence>
<feature type="transmembrane region" description="Helical" evidence="8">
    <location>
        <begin position="39"/>
        <end position="60"/>
    </location>
</feature>
<proteinExistence type="inferred from homology"/>
<evidence type="ECO:0000256" key="6">
    <source>
        <dbReference type="ARBA" id="ARBA00022989"/>
    </source>
</evidence>
<dbReference type="Gene3D" id="1.20.1740.10">
    <property type="entry name" value="Amino acid/polyamine transporter I"/>
    <property type="match status" value="1"/>
</dbReference>
<feature type="transmembrane region" description="Helical" evidence="8">
    <location>
        <begin position="12"/>
        <end position="33"/>
    </location>
</feature>
<evidence type="ECO:0000256" key="5">
    <source>
        <dbReference type="ARBA" id="ARBA00022692"/>
    </source>
</evidence>
<feature type="transmembrane region" description="Helical" evidence="8">
    <location>
        <begin position="116"/>
        <end position="134"/>
    </location>
</feature>
<comment type="caution">
    <text evidence="9">The sequence shown here is derived from an EMBL/GenBank/DDBJ whole genome shotgun (WGS) entry which is preliminary data.</text>
</comment>
<comment type="subcellular location">
    <subcellularLocation>
        <location evidence="1">Membrane</location>
        <topology evidence="1">Multi-pass membrane protein</topology>
    </subcellularLocation>
</comment>
<evidence type="ECO:0000256" key="7">
    <source>
        <dbReference type="ARBA" id="ARBA00023136"/>
    </source>
</evidence>
<feature type="transmembrane region" description="Helical" evidence="8">
    <location>
        <begin position="80"/>
        <end position="104"/>
    </location>
</feature>
<keyword evidence="10" id="KW-1185">Reference proteome</keyword>
<protein>
    <submittedName>
        <fullName evidence="9">Spore germination protein YndE</fullName>
    </submittedName>
</protein>